<dbReference type="AlphaFoldDB" id="A0A7W8DK01"/>
<evidence type="ECO:0000313" key="3">
    <source>
        <dbReference type="Proteomes" id="UP000590740"/>
    </source>
</evidence>
<proteinExistence type="predicted"/>
<name>A0A7W8DK01_9BACT</name>
<dbReference type="Proteomes" id="UP000590740">
    <property type="component" value="Unassembled WGS sequence"/>
</dbReference>
<feature type="compositionally biased region" description="Basic and acidic residues" evidence="1">
    <location>
        <begin position="21"/>
        <end position="45"/>
    </location>
</feature>
<evidence type="ECO:0000313" key="2">
    <source>
        <dbReference type="EMBL" id="MBB5032346.1"/>
    </source>
</evidence>
<comment type="caution">
    <text evidence="2">The sequence shown here is derived from an EMBL/GenBank/DDBJ whole genome shotgun (WGS) entry which is preliminary data.</text>
</comment>
<evidence type="ECO:0000256" key="1">
    <source>
        <dbReference type="SAM" id="MobiDB-lite"/>
    </source>
</evidence>
<organism evidence="2 3">
    <name type="scientific">Prosthecobacter vanneervenii</name>
    <dbReference type="NCBI Taxonomy" id="48466"/>
    <lineage>
        <taxon>Bacteria</taxon>
        <taxon>Pseudomonadati</taxon>
        <taxon>Verrucomicrobiota</taxon>
        <taxon>Verrucomicrobiia</taxon>
        <taxon>Verrucomicrobiales</taxon>
        <taxon>Verrucomicrobiaceae</taxon>
        <taxon>Prosthecobacter</taxon>
    </lineage>
</organism>
<gene>
    <name evidence="2" type="ORF">HNQ65_001923</name>
</gene>
<feature type="compositionally biased region" description="Pro residues" evidence="1">
    <location>
        <begin position="312"/>
        <end position="326"/>
    </location>
</feature>
<dbReference type="RefSeq" id="WP_184339275.1">
    <property type="nucleotide sequence ID" value="NZ_JACHIG010000003.1"/>
</dbReference>
<reference evidence="2 3" key="1">
    <citation type="submission" date="2020-08" db="EMBL/GenBank/DDBJ databases">
        <title>Genomic Encyclopedia of Type Strains, Phase IV (KMG-IV): sequencing the most valuable type-strain genomes for metagenomic binning, comparative biology and taxonomic classification.</title>
        <authorList>
            <person name="Goeker M."/>
        </authorList>
    </citation>
    <scope>NUCLEOTIDE SEQUENCE [LARGE SCALE GENOMIC DNA]</scope>
    <source>
        <strain evidence="2 3">DSM 12252</strain>
    </source>
</reference>
<dbReference type="EMBL" id="JACHIG010000003">
    <property type="protein sequence ID" value="MBB5032346.1"/>
    <property type="molecule type" value="Genomic_DNA"/>
</dbReference>
<feature type="region of interest" description="Disordered" evidence="1">
    <location>
        <begin position="21"/>
        <end position="49"/>
    </location>
</feature>
<accession>A0A7W8DK01</accession>
<feature type="region of interest" description="Disordered" evidence="1">
    <location>
        <begin position="306"/>
        <end position="328"/>
    </location>
</feature>
<sequence length="407" mass="46727">MRFLVLLFALSLVHAEDKPKFRTDADGPVKANEKRKAPKDRKPEDPPEWFPLTAGEFPPEGSAHAVMGELIHVEHLERRVQIRVDRNDSQERGIWDLPLDATLLPYGSVWYQGAPAALQDIPLGTHLHGWFYQAVIDDKTPLPDTWYKRKTPEWEFRRCIRIEDEFSFHARQQQLWKIDSVDLATKKITATLQDRGKPSGQPKLFDLLSSTRVFQKNSIADLKAIQPGQTVLFNLTWVTLYGPGRVTDIWLDEQARTLVTANQLERHRTYIRERGLPGWITEVDDEKQIVTVVFFDNVDPKLFDELKIKDPNAPPPKDGSPPPPEPRGGLAVALETLMTYDPVNDRKTGGIIEVKKIPMSPGCSGVQMKIRMDMMLEGYRPRRVVRFYPETWKVIALPKEEEYFGKE</sequence>
<keyword evidence="3" id="KW-1185">Reference proteome</keyword>
<protein>
    <submittedName>
        <fullName evidence="2">Uncharacterized protein</fullName>
    </submittedName>
</protein>